<name>A0AAD7FPP4_9AGAR</name>
<dbReference type="AlphaFoldDB" id="A0AAD7FPP4"/>
<keyword evidence="3" id="KW-1185">Reference proteome</keyword>
<sequence>MRPLVLLLAAATAVVSQTLNVTGTDDHDLYYAFWAPDGANVTITNYDYYYFGKYTIQWGENSDFLGGTGWQCIHK</sequence>
<dbReference type="EMBL" id="JARKIF010000006">
    <property type="protein sequence ID" value="KAJ7636463.1"/>
    <property type="molecule type" value="Genomic_DNA"/>
</dbReference>
<comment type="caution">
    <text evidence="2">The sequence shown here is derived from an EMBL/GenBank/DDBJ whole genome shotgun (WGS) entry which is preliminary data.</text>
</comment>
<dbReference type="Proteomes" id="UP001221142">
    <property type="component" value="Unassembled WGS sequence"/>
</dbReference>
<organism evidence="2 3">
    <name type="scientific">Roridomyces roridus</name>
    <dbReference type="NCBI Taxonomy" id="1738132"/>
    <lineage>
        <taxon>Eukaryota</taxon>
        <taxon>Fungi</taxon>
        <taxon>Dikarya</taxon>
        <taxon>Basidiomycota</taxon>
        <taxon>Agaricomycotina</taxon>
        <taxon>Agaricomycetes</taxon>
        <taxon>Agaricomycetidae</taxon>
        <taxon>Agaricales</taxon>
        <taxon>Marasmiineae</taxon>
        <taxon>Mycenaceae</taxon>
        <taxon>Roridomyces</taxon>
    </lineage>
</organism>
<evidence type="ECO:0000256" key="1">
    <source>
        <dbReference type="SAM" id="SignalP"/>
    </source>
</evidence>
<dbReference type="SUPFAM" id="SSF49899">
    <property type="entry name" value="Concanavalin A-like lectins/glucanases"/>
    <property type="match status" value="1"/>
</dbReference>
<accession>A0AAD7FPP4</accession>
<dbReference type="GO" id="GO:0004553">
    <property type="term" value="F:hydrolase activity, hydrolyzing O-glycosyl compounds"/>
    <property type="evidence" value="ECO:0007669"/>
    <property type="project" value="InterPro"/>
</dbReference>
<dbReference type="Gene3D" id="2.60.120.180">
    <property type="match status" value="1"/>
</dbReference>
<dbReference type="InterPro" id="IPR013319">
    <property type="entry name" value="GH11/12"/>
</dbReference>
<reference evidence="2" key="1">
    <citation type="submission" date="2023-03" db="EMBL/GenBank/DDBJ databases">
        <title>Massive genome expansion in bonnet fungi (Mycena s.s.) driven by repeated elements and novel gene families across ecological guilds.</title>
        <authorList>
            <consortium name="Lawrence Berkeley National Laboratory"/>
            <person name="Harder C.B."/>
            <person name="Miyauchi S."/>
            <person name="Viragh M."/>
            <person name="Kuo A."/>
            <person name="Thoen E."/>
            <person name="Andreopoulos B."/>
            <person name="Lu D."/>
            <person name="Skrede I."/>
            <person name="Drula E."/>
            <person name="Henrissat B."/>
            <person name="Morin E."/>
            <person name="Kohler A."/>
            <person name="Barry K."/>
            <person name="LaButti K."/>
            <person name="Morin E."/>
            <person name="Salamov A."/>
            <person name="Lipzen A."/>
            <person name="Mereny Z."/>
            <person name="Hegedus B."/>
            <person name="Baldrian P."/>
            <person name="Stursova M."/>
            <person name="Weitz H."/>
            <person name="Taylor A."/>
            <person name="Grigoriev I.V."/>
            <person name="Nagy L.G."/>
            <person name="Martin F."/>
            <person name="Kauserud H."/>
        </authorList>
    </citation>
    <scope>NUCLEOTIDE SEQUENCE</scope>
    <source>
        <strain evidence="2">9284</strain>
    </source>
</reference>
<feature type="signal peptide" evidence="1">
    <location>
        <begin position="1"/>
        <end position="16"/>
    </location>
</feature>
<dbReference type="InterPro" id="IPR013320">
    <property type="entry name" value="ConA-like_dom_sf"/>
</dbReference>
<evidence type="ECO:0000313" key="2">
    <source>
        <dbReference type="EMBL" id="KAJ7636463.1"/>
    </source>
</evidence>
<feature type="chain" id="PRO_5042294193" description="Endo-1,4-beta-xylanase" evidence="1">
    <location>
        <begin position="17"/>
        <end position="75"/>
    </location>
</feature>
<evidence type="ECO:0000313" key="3">
    <source>
        <dbReference type="Proteomes" id="UP001221142"/>
    </source>
</evidence>
<gene>
    <name evidence="2" type="ORF">FB45DRAFT_1024583</name>
</gene>
<protein>
    <recommendedName>
        <fullName evidence="4">Endo-1,4-beta-xylanase</fullName>
    </recommendedName>
</protein>
<keyword evidence="1" id="KW-0732">Signal</keyword>
<evidence type="ECO:0008006" key="4">
    <source>
        <dbReference type="Google" id="ProtNLM"/>
    </source>
</evidence>
<proteinExistence type="predicted"/>